<dbReference type="GeneID" id="87879382"/>
<dbReference type="EMBL" id="JAULSX010000002">
    <property type="protein sequence ID" value="KAK3497158.1"/>
    <property type="molecule type" value="Genomic_DNA"/>
</dbReference>
<dbReference type="Proteomes" id="UP001285908">
    <property type="component" value="Unassembled WGS sequence"/>
</dbReference>
<dbReference type="RefSeq" id="XP_062695422.1">
    <property type="nucleotide sequence ID" value="XM_062841760.1"/>
</dbReference>
<sequence length="295" mass="33043">MRLRAQLANQRWTWLRKYLFRPPSITIKSNKAAVWVMIIRGYDEPLSSGCILLPDGEAATRLPRIHPRAAYCPLMFISPFSGNAGDKPGNTKNNPWCFIRTQYPGNPADVSYQCPVCTLHIRTSHPLKHRIEESSMTMPSKPEMSSVLYLINLATPNPYVASSDSPEDPPSSNNSGFFSITSCLFAQEDCHPSNTILASALDTIYYLPLIELSFGLKRVPGLAGLAICDRDGGSAHSEQQRTSLHTHTTKLDTWMPSFRPMFSCYFYPLDVKWLAGYVVLQVRLPVNLISVCPPY</sequence>
<gene>
    <name evidence="1" type="ORF">B0T23DRAFT_76756</name>
</gene>
<accession>A0AAJ0ICG3</accession>
<protein>
    <submittedName>
        <fullName evidence="1">Uncharacterized protein</fullName>
    </submittedName>
</protein>
<dbReference type="AlphaFoldDB" id="A0AAJ0ICG3"/>
<proteinExistence type="predicted"/>
<organism evidence="1 2">
    <name type="scientific">Neurospora hispaniola</name>
    <dbReference type="NCBI Taxonomy" id="588809"/>
    <lineage>
        <taxon>Eukaryota</taxon>
        <taxon>Fungi</taxon>
        <taxon>Dikarya</taxon>
        <taxon>Ascomycota</taxon>
        <taxon>Pezizomycotina</taxon>
        <taxon>Sordariomycetes</taxon>
        <taxon>Sordariomycetidae</taxon>
        <taxon>Sordariales</taxon>
        <taxon>Sordariaceae</taxon>
        <taxon>Neurospora</taxon>
    </lineage>
</organism>
<evidence type="ECO:0000313" key="2">
    <source>
        <dbReference type="Proteomes" id="UP001285908"/>
    </source>
</evidence>
<evidence type="ECO:0000313" key="1">
    <source>
        <dbReference type="EMBL" id="KAK3497158.1"/>
    </source>
</evidence>
<name>A0AAJ0ICG3_9PEZI</name>
<reference evidence="1 2" key="1">
    <citation type="journal article" date="2023" name="Mol. Phylogenet. Evol.">
        <title>Genome-scale phylogeny and comparative genomics of the fungal order Sordariales.</title>
        <authorList>
            <person name="Hensen N."/>
            <person name="Bonometti L."/>
            <person name="Westerberg I."/>
            <person name="Brannstrom I.O."/>
            <person name="Guillou S."/>
            <person name="Cros-Aarteil S."/>
            <person name="Calhoun S."/>
            <person name="Haridas S."/>
            <person name="Kuo A."/>
            <person name="Mondo S."/>
            <person name="Pangilinan J."/>
            <person name="Riley R."/>
            <person name="LaButti K."/>
            <person name="Andreopoulos B."/>
            <person name="Lipzen A."/>
            <person name="Chen C."/>
            <person name="Yan M."/>
            <person name="Daum C."/>
            <person name="Ng V."/>
            <person name="Clum A."/>
            <person name="Steindorff A."/>
            <person name="Ohm R.A."/>
            <person name="Martin F."/>
            <person name="Silar P."/>
            <person name="Natvig D.O."/>
            <person name="Lalanne C."/>
            <person name="Gautier V."/>
            <person name="Ament-Velasquez S.L."/>
            <person name="Kruys A."/>
            <person name="Hutchinson M.I."/>
            <person name="Powell A.J."/>
            <person name="Barry K."/>
            <person name="Miller A.N."/>
            <person name="Grigoriev I.V."/>
            <person name="Debuchy R."/>
            <person name="Gladieux P."/>
            <person name="Hiltunen Thoren M."/>
            <person name="Johannesson H."/>
        </authorList>
    </citation>
    <scope>NUCLEOTIDE SEQUENCE [LARGE SCALE GENOMIC DNA]</scope>
    <source>
        <strain evidence="1 2">FGSC 10403</strain>
    </source>
</reference>
<comment type="caution">
    <text evidence="1">The sequence shown here is derived from an EMBL/GenBank/DDBJ whole genome shotgun (WGS) entry which is preliminary data.</text>
</comment>
<keyword evidence="2" id="KW-1185">Reference proteome</keyword>